<comment type="caution">
    <text evidence="1">The sequence shown here is derived from an EMBL/GenBank/DDBJ whole genome shotgun (WGS) entry which is preliminary data.</text>
</comment>
<sequence length="228" mass="26207">MAGLCEGGNEPSGSLKAICKSENLKEEMRRNKVEDVMRISEVWWENSGELVMQVYMPHSELADEEVEENYDKIEEIVEKQKKAACVIIMGNWNAAVGEQDGRTVGKYGLEKRNDREEYLMEFCIQTTAEETIGFTEGVRIKKPWVTGKMLEKMEERRKWKNINTEEDIHTLRDSLDVGLARRMATAETDTTRNPQYNGQLPSPVDGRLDGQRERYLRATAVDHNIFKG</sequence>
<name>A0ABQ8SMV5_PERAM</name>
<gene>
    <name evidence="1" type="ORF">ANN_18125</name>
</gene>
<organism evidence="1 2">
    <name type="scientific">Periplaneta americana</name>
    <name type="common">American cockroach</name>
    <name type="synonym">Blatta americana</name>
    <dbReference type="NCBI Taxonomy" id="6978"/>
    <lineage>
        <taxon>Eukaryota</taxon>
        <taxon>Metazoa</taxon>
        <taxon>Ecdysozoa</taxon>
        <taxon>Arthropoda</taxon>
        <taxon>Hexapoda</taxon>
        <taxon>Insecta</taxon>
        <taxon>Pterygota</taxon>
        <taxon>Neoptera</taxon>
        <taxon>Polyneoptera</taxon>
        <taxon>Dictyoptera</taxon>
        <taxon>Blattodea</taxon>
        <taxon>Blattoidea</taxon>
        <taxon>Blattidae</taxon>
        <taxon>Blattinae</taxon>
        <taxon>Periplaneta</taxon>
    </lineage>
</organism>
<proteinExistence type="predicted"/>
<evidence type="ECO:0000313" key="1">
    <source>
        <dbReference type="EMBL" id="KAJ4435509.1"/>
    </source>
</evidence>
<dbReference type="InterPro" id="IPR036691">
    <property type="entry name" value="Endo/exonu/phosph_ase_sf"/>
</dbReference>
<reference evidence="1 2" key="1">
    <citation type="journal article" date="2022" name="Allergy">
        <title>Genome assembly and annotation of Periplaneta americana reveal a comprehensive cockroach allergen profile.</title>
        <authorList>
            <person name="Wang L."/>
            <person name="Xiong Q."/>
            <person name="Saelim N."/>
            <person name="Wang L."/>
            <person name="Nong W."/>
            <person name="Wan A.T."/>
            <person name="Shi M."/>
            <person name="Liu X."/>
            <person name="Cao Q."/>
            <person name="Hui J.H.L."/>
            <person name="Sookrung N."/>
            <person name="Leung T.F."/>
            <person name="Tungtrongchitr A."/>
            <person name="Tsui S.K.W."/>
        </authorList>
    </citation>
    <scope>NUCLEOTIDE SEQUENCE [LARGE SCALE GENOMIC DNA]</scope>
    <source>
        <strain evidence="1">PWHHKU_190912</strain>
    </source>
</reference>
<evidence type="ECO:0008006" key="3">
    <source>
        <dbReference type="Google" id="ProtNLM"/>
    </source>
</evidence>
<keyword evidence="2" id="KW-1185">Reference proteome</keyword>
<dbReference type="Gene3D" id="3.60.10.10">
    <property type="entry name" value="Endonuclease/exonuclease/phosphatase"/>
    <property type="match status" value="1"/>
</dbReference>
<dbReference type="EMBL" id="JAJSOF020000023">
    <property type="protein sequence ID" value="KAJ4435509.1"/>
    <property type="molecule type" value="Genomic_DNA"/>
</dbReference>
<dbReference type="Proteomes" id="UP001148838">
    <property type="component" value="Unassembled WGS sequence"/>
</dbReference>
<accession>A0ABQ8SMV5</accession>
<protein>
    <recommendedName>
        <fullName evidence="3">Craniofacial development protein 2-like</fullName>
    </recommendedName>
</protein>
<dbReference type="SUPFAM" id="SSF56219">
    <property type="entry name" value="DNase I-like"/>
    <property type="match status" value="1"/>
</dbReference>
<evidence type="ECO:0000313" key="2">
    <source>
        <dbReference type="Proteomes" id="UP001148838"/>
    </source>
</evidence>